<dbReference type="EMBL" id="APNK01000002">
    <property type="protein sequence ID" value="KEZ78935.1"/>
    <property type="molecule type" value="Genomic_DNA"/>
</dbReference>
<dbReference type="Pfam" id="PF13202">
    <property type="entry name" value="EF-hand_5"/>
    <property type="match status" value="2"/>
</dbReference>
<dbReference type="Pfam" id="PF13499">
    <property type="entry name" value="EF-hand_7"/>
    <property type="match status" value="1"/>
</dbReference>
<evidence type="ECO:0000313" key="7">
    <source>
        <dbReference type="Proteomes" id="UP000028302"/>
    </source>
</evidence>
<dbReference type="PROSITE" id="PS50222">
    <property type="entry name" value="EF_HAND_2"/>
    <property type="match status" value="3"/>
</dbReference>
<dbReference type="InterPro" id="IPR002048">
    <property type="entry name" value="EF_hand_dom"/>
</dbReference>
<dbReference type="eggNOG" id="COG5126">
    <property type="taxonomic scope" value="Bacteria"/>
</dbReference>
<proteinExistence type="predicted"/>
<dbReference type="PANTHER" id="PTHR10827">
    <property type="entry name" value="RETICULOCALBIN"/>
    <property type="match status" value="1"/>
</dbReference>
<dbReference type="Gene3D" id="1.10.238.10">
    <property type="entry name" value="EF-hand"/>
    <property type="match status" value="3"/>
</dbReference>
<protein>
    <submittedName>
        <fullName evidence="6">Putative signal transduction protein with EFhand domain</fullName>
    </submittedName>
</protein>
<dbReference type="Proteomes" id="UP000028302">
    <property type="component" value="Unassembled WGS sequence"/>
</dbReference>
<keyword evidence="1" id="KW-0479">Metal-binding</keyword>
<dbReference type="RefSeq" id="WP_051882808.1">
    <property type="nucleotide sequence ID" value="NZ_APNK01000002.1"/>
</dbReference>
<keyword evidence="2" id="KW-0677">Repeat</keyword>
<feature type="domain" description="EF-hand" evidence="5">
    <location>
        <begin position="89"/>
        <end position="124"/>
    </location>
</feature>
<dbReference type="InterPro" id="IPR011992">
    <property type="entry name" value="EF-hand-dom_pair"/>
</dbReference>
<evidence type="ECO:0000256" key="3">
    <source>
        <dbReference type="SAM" id="MobiDB-lite"/>
    </source>
</evidence>
<reference evidence="6 7" key="1">
    <citation type="submission" date="2013-03" db="EMBL/GenBank/DDBJ databases">
        <title>Salinisphaera hydrothermalis C41B8 Genome Sequencing.</title>
        <authorList>
            <person name="Li C."/>
            <person name="Lai Q."/>
            <person name="Shao Z."/>
        </authorList>
    </citation>
    <scope>NUCLEOTIDE SEQUENCE [LARGE SCALE GENOMIC DNA]</scope>
    <source>
        <strain evidence="6 7">C41B8</strain>
    </source>
</reference>
<sequence>MFKRFITAGRRAVMVGGTSLMLVATAQATGLTSADTNQDGKISRAEANAAQDRAFTKLDTNGDGTVDEKEFDAGQPGLPADATEQDKQRRHQVIASWFKHMDANGDGKISRSEYRKALQPYFDRLDTNGDGYISKDELRAAFGNRGNDGGAKQ</sequence>
<name>A0A084IQF1_SALHC</name>
<accession>A0A084IQF1</accession>
<keyword evidence="7" id="KW-1185">Reference proteome</keyword>
<dbReference type="SUPFAM" id="SSF47473">
    <property type="entry name" value="EF-hand"/>
    <property type="match status" value="1"/>
</dbReference>
<gene>
    <name evidence="6" type="ORF">C41B8_02357</name>
</gene>
<dbReference type="SMART" id="SM00054">
    <property type="entry name" value="EFh"/>
    <property type="match status" value="3"/>
</dbReference>
<evidence type="ECO:0000256" key="1">
    <source>
        <dbReference type="ARBA" id="ARBA00022723"/>
    </source>
</evidence>
<dbReference type="GO" id="GO:0017156">
    <property type="term" value="P:calcium-ion regulated exocytosis"/>
    <property type="evidence" value="ECO:0007669"/>
    <property type="project" value="TreeGrafter"/>
</dbReference>
<evidence type="ECO:0000256" key="4">
    <source>
        <dbReference type="SAM" id="SignalP"/>
    </source>
</evidence>
<evidence type="ECO:0000259" key="5">
    <source>
        <dbReference type="PROSITE" id="PS50222"/>
    </source>
</evidence>
<dbReference type="CDD" id="cd00051">
    <property type="entry name" value="EFh"/>
    <property type="match status" value="2"/>
</dbReference>
<dbReference type="AlphaFoldDB" id="A0A084IQF1"/>
<dbReference type="InterPro" id="IPR018247">
    <property type="entry name" value="EF_Hand_1_Ca_BS"/>
</dbReference>
<evidence type="ECO:0000313" key="6">
    <source>
        <dbReference type="EMBL" id="KEZ78935.1"/>
    </source>
</evidence>
<organism evidence="6 7">
    <name type="scientific">Salinisphaera hydrothermalis (strain C41B8)</name>
    <dbReference type="NCBI Taxonomy" id="1304275"/>
    <lineage>
        <taxon>Bacteria</taxon>
        <taxon>Pseudomonadati</taxon>
        <taxon>Pseudomonadota</taxon>
        <taxon>Gammaproteobacteria</taxon>
        <taxon>Salinisphaerales</taxon>
        <taxon>Salinisphaeraceae</taxon>
        <taxon>Salinisphaera</taxon>
    </lineage>
</organism>
<feature type="chain" id="PRO_5001776664" evidence="4">
    <location>
        <begin position="29"/>
        <end position="153"/>
    </location>
</feature>
<comment type="caution">
    <text evidence="6">The sequence shown here is derived from an EMBL/GenBank/DDBJ whole genome shotgun (WGS) entry which is preliminary data.</text>
</comment>
<feature type="domain" description="EF-hand" evidence="5">
    <location>
        <begin position="125"/>
        <end position="148"/>
    </location>
</feature>
<dbReference type="GO" id="GO:0005509">
    <property type="term" value="F:calcium ion binding"/>
    <property type="evidence" value="ECO:0007669"/>
    <property type="project" value="InterPro"/>
</dbReference>
<keyword evidence="4" id="KW-0732">Signal</keyword>
<dbReference type="PROSITE" id="PS00018">
    <property type="entry name" value="EF_HAND_1"/>
    <property type="match status" value="3"/>
</dbReference>
<feature type="region of interest" description="Disordered" evidence="3">
    <location>
        <begin position="58"/>
        <end position="88"/>
    </location>
</feature>
<feature type="domain" description="EF-hand" evidence="5">
    <location>
        <begin position="46"/>
        <end position="81"/>
    </location>
</feature>
<feature type="signal peptide" evidence="4">
    <location>
        <begin position="1"/>
        <end position="28"/>
    </location>
</feature>
<dbReference type="PANTHER" id="PTHR10827:SF98">
    <property type="entry name" value="45 KDA CALCIUM-BINDING PROTEIN"/>
    <property type="match status" value="1"/>
</dbReference>
<evidence type="ECO:0000256" key="2">
    <source>
        <dbReference type="ARBA" id="ARBA00022737"/>
    </source>
</evidence>
<dbReference type="STRING" id="1304275.C41B8_02357"/>